<organism evidence="1 2">
    <name type="scientific">Hucho hucho</name>
    <name type="common">huchen</name>
    <dbReference type="NCBI Taxonomy" id="62062"/>
    <lineage>
        <taxon>Eukaryota</taxon>
        <taxon>Metazoa</taxon>
        <taxon>Chordata</taxon>
        <taxon>Craniata</taxon>
        <taxon>Vertebrata</taxon>
        <taxon>Euteleostomi</taxon>
        <taxon>Actinopterygii</taxon>
        <taxon>Neopterygii</taxon>
        <taxon>Teleostei</taxon>
        <taxon>Protacanthopterygii</taxon>
        <taxon>Salmoniformes</taxon>
        <taxon>Salmonidae</taxon>
        <taxon>Salmoninae</taxon>
        <taxon>Hucho</taxon>
    </lineage>
</organism>
<evidence type="ECO:0000313" key="1">
    <source>
        <dbReference type="Ensembl" id="ENSHHUP00000069851.1"/>
    </source>
</evidence>
<name>A0A4W5PY22_9TELE</name>
<dbReference type="AlphaFoldDB" id="A0A4W5PY22"/>
<protein>
    <submittedName>
        <fullName evidence="1">Uncharacterized protein</fullName>
    </submittedName>
</protein>
<accession>A0A4W5PY22</accession>
<dbReference type="Proteomes" id="UP000314982">
    <property type="component" value="Unassembled WGS sequence"/>
</dbReference>
<reference evidence="1" key="2">
    <citation type="submission" date="2025-08" db="UniProtKB">
        <authorList>
            <consortium name="Ensembl"/>
        </authorList>
    </citation>
    <scope>IDENTIFICATION</scope>
</reference>
<reference evidence="2" key="1">
    <citation type="submission" date="2018-06" db="EMBL/GenBank/DDBJ databases">
        <title>Genome assembly of Danube salmon.</title>
        <authorList>
            <person name="Macqueen D.J."/>
            <person name="Gundappa M.K."/>
        </authorList>
    </citation>
    <scope>NUCLEOTIDE SEQUENCE [LARGE SCALE GENOMIC DNA]</scope>
</reference>
<sequence>YFDLFNTFEKPAIAPPVFVFQEDKAQKVRHSFHTSAENLNRSRGPGQREWEWVLIAPAPLHRLQSGPLQAPPWTPQSSMVRGHSGVPGRILCRCY</sequence>
<keyword evidence="2" id="KW-1185">Reference proteome</keyword>
<reference evidence="1" key="3">
    <citation type="submission" date="2025-09" db="UniProtKB">
        <authorList>
            <consortium name="Ensembl"/>
        </authorList>
    </citation>
    <scope>IDENTIFICATION</scope>
</reference>
<proteinExistence type="predicted"/>
<evidence type="ECO:0000313" key="2">
    <source>
        <dbReference type="Proteomes" id="UP000314982"/>
    </source>
</evidence>
<dbReference type="Ensembl" id="ENSHHUT00000072177.1">
    <property type="protein sequence ID" value="ENSHHUP00000069851.1"/>
    <property type="gene ID" value="ENSHHUG00000041110.1"/>
</dbReference>